<dbReference type="PANTHER" id="PTHR43437:SF3">
    <property type="entry name" value="HYDROXYACYL-THIOESTER DEHYDRATASE TYPE 2, MITOCHONDRIAL"/>
    <property type="match status" value="1"/>
</dbReference>
<dbReference type="InterPro" id="IPR002539">
    <property type="entry name" value="MaoC-like_dom"/>
</dbReference>
<dbReference type="PANTHER" id="PTHR43437">
    <property type="entry name" value="HYDROXYACYL-THIOESTER DEHYDRATASE TYPE 2, MITOCHONDRIAL-RELATED"/>
    <property type="match status" value="1"/>
</dbReference>
<evidence type="ECO:0000313" key="2">
    <source>
        <dbReference type="EMBL" id="GHF62005.1"/>
    </source>
</evidence>
<gene>
    <name evidence="2" type="ORF">GCM10017056_36690</name>
</gene>
<accession>A0A8J3GZK8</accession>
<reference evidence="2" key="1">
    <citation type="journal article" date="2014" name="Int. J. Syst. Evol. Microbiol.">
        <title>Complete genome sequence of Corynebacterium casei LMG S-19264T (=DSM 44701T), isolated from a smear-ripened cheese.</title>
        <authorList>
            <consortium name="US DOE Joint Genome Institute (JGI-PGF)"/>
            <person name="Walter F."/>
            <person name="Albersmeier A."/>
            <person name="Kalinowski J."/>
            <person name="Ruckert C."/>
        </authorList>
    </citation>
    <scope>NUCLEOTIDE SEQUENCE</scope>
    <source>
        <strain evidence="2">KCTC 42650</strain>
    </source>
</reference>
<organism evidence="2 3">
    <name type="scientific">Seohaeicola zhoushanensis</name>
    <dbReference type="NCBI Taxonomy" id="1569283"/>
    <lineage>
        <taxon>Bacteria</taxon>
        <taxon>Pseudomonadati</taxon>
        <taxon>Pseudomonadota</taxon>
        <taxon>Alphaproteobacteria</taxon>
        <taxon>Rhodobacterales</taxon>
        <taxon>Roseobacteraceae</taxon>
        <taxon>Seohaeicola</taxon>
    </lineage>
</organism>
<dbReference type="CDD" id="cd03441">
    <property type="entry name" value="R_hydratase_like"/>
    <property type="match status" value="1"/>
</dbReference>
<reference evidence="2" key="2">
    <citation type="submission" date="2020-09" db="EMBL/GenBank/DDBJ databases">
        <authorList>
            <person name="Sun Q."/>
            <person name="Kim S."/>
        </authorList>
    </citation>
    <scope>NUCLEOTIDE SEQUENCE</scope>
    <source>
        <strain evidence="2">KCTC 42650</strain>
    </source>
</reference>
<evidence type="ECO:0000313" key="3">
    <source>
        <dbReference type="Proteomes" id="UP000626220"/>
    </source>
</evidence>
<dbReference type="InterPro" id="IPR029069">
    <property type="entry name" value="HotDog_dom_sf"/>
</dbReference>
<dbReference type="GO" id="GO:0019171">
    <property type="term" value="F:(3R)-hydroxyacyl-[acyl-carrier-protein] dehydratase activity"/>
    <property type="evidence" value="ECO:0007669"/>
    <property type="project" value="TreeGrafter"/>
</dbReference>
<proteinExistence type="predicted"/>
<dbReference type="GO" id="GO:0006633">
    <property type="term" value="P:fatty acid biosynthetic process"/>
    <property type="evidence" value="ECO:0007669"/>
    <property type="project" value="TreeGrafter"/>
</dbReference>
<dbReference type="Proteomes" id="UP000626220">
    <property type="component" value="Unassembled WGS sequence"/>
</dbReference>
<name>A0A8J3GZK8_9RHOB</name>
<protein>
    <submittedName>
        <fullName evidence="2">Acyl dehydratase</fullName>
    </submittedName>
</protein>
<feature type="domain" description="MaoC-like" evidence="1">
    <location>
        <begin position="10"/>
        <end position="92"/>
    </location>
</feature>
<dbReference type="RefSeq" id="WP_189681571.1">
    <property type="nucleotide sequence ID" value="NZ_BNCJ01000013.1"/>
</dbReference>
<evidence type="ECO:0000259" key="1">
    <source>
        <dbReference type="Pfam" id="PF01575"/>
    </source>
</evidence>
<dbReference type="Gene3D" id="3.10.129.10">
    <property type="entry name" value="Hotdog Thioesterase"/>
    <property type="match status" value="1"/>
</dbReference>
<comment type="caution">
    <text evidence="2">The sequence shown here is derived from an EMBL/GenBank/DDBJ whole genome shotgun (WGS) entry which is preliminary data.</text>
</comment>
<dbReference type="AlphaFoldDB" id="A0A8J3GZK8"/>
<sequence length="122" mass="12922">MTPSALKQLSLQSDPALTAAYANLAHDFNPLHLDQDFASQTPFGGPIVHGSMSLVLLLNAIEVTFGAAATQQDLDIRFTAPVRVGERITAGGDRTDDGFSVWVRTDDGKDVLSGTLRIASPA</sequence>
<dbReference type="EMBL" id="BNCJ01000013">
    <property type="protein sequence ID" value="GHF62005.1"/>
    <property type="molecule type" value="Genomic_DNA"/>
</dbReference>
<dbReference type="SUPFAM" id="SSF54637">
    <property type="entry name" value="Thioesterase/thiol ester dehydrase-isomerase"/>
    <property type="match status" value="1"/>
</dbReference>
<keyword evidence="3" id="KW-1185">Reference proteome</keyword>
<dbReference type="Pfam" id="PF01575">
    <property type="entry name" value="MaoC_dehydratas"/>
    <property type="match status" value="1"/>
</dbReference>
<dbReference type="InterPro" id="IPR050965">
    <property type="entry name" value="UPF0336/Enoyl-CoA_hydratase"/>
</dbReference>